<evidence type="ECO:0000256" key="15">
    <source>
        <dbReference type="HAMAP-Rule" id="MF_01485"/>
    </source>
</evidence>
<keyword evidence="2 15" id="KW-0479">Metal-binding</keyword>
<feature type="region of interest" description="Nuclease activity, interacts with RecD and RecA" evidence="15">
    <location>
        <begin position="925"/>
        <end position="1226"/>
    </location>
</feature>
<evidence type="ECO:0000256" key="2">
    <source>
        <dbReference type="ARBA" id="ARBA00022723"/>
    </source>
</evidence>
<evidence type="ECO:0000256" key="6">
    <source>
        <dbReference type="ARBA" id="ARBA00022806"/>
    </source>
</evidence>
<dbReference type="InterPro" id="IPR000212">
    <property type="entry name" value="DNA_helicase_UvrD/REP"/>
</dbReference>
<dbReference type="GO" id="GO:0043138">
    <property type="term" value="F:3'-5' DNA helicase activity"/>
    <property type="evidence" value="ECO:0007669"/>
    <property type="project" value="UniProtKB-UniRule"/>
</dbReference>
<keyword evidence="11 15" id="KW-0234">DNA repair</keyword>
<feature type="domain" description="UvrD-like helicase ATP-binding" evidence="17">
    <location>
        <begin position="13"/>
        <end position="468"/>
    </location>
</feature>
<dbReference type="CDD" id="cd22352">
    <property type="entry name" value="RecB_C-like"/>
    <property type="match status" value="1"/>
</dbReference>
<dbReference type="GO" id="GO:0000287">
    <property type="term" value="F:magnesium ion binding"/>
    <property type="evidence" value="ECO:0007669"/>
    <property type="project" value="UniProtKB-UniRule"/>
</dbReference>
<evidence type="ECO:0000256" key="7">
    <source>
        <dbReference type="ARBA" id="ARBA00022839"/>
    </source>
</evidence>
<evidence type="ECO:0000259" key="17">
    <source>
        <dbReference type="PROSITE" id="PS51198"/>
    </source>
</evidence>
<comment type="subunit">
    <text evidence="15">Heterotrimer of RecB, RecC and RecD. All subunits contribute to DNA-binding. Interacts with RecA.</text>
</comment>
<gene>
    <name evidence="15" type="primary">recB</name>
    <name evidence="19" type="ordered locus">Ping_1459</name>
</gene>
<keyword evidence="4 15" id="KW-0227">DNA damage</keyword>
<evidence type="ECO:0000256" key="5">
    <source>
        <dbReference type="ARBA" id="ARBA00022801"/>
    </source>
</evidence>
<dbReference type="PROSITE" id="PS51217">
    <property type="entry name" value="UVRD_HELICASE_CTER"/>
    <property type="match status" value="1"/>
</dbReference>
<evidence type="ECO:0000256" key="12">
    <source>
        <dbReference type="ARBA" id="ARBA00023235"/>
    </source>
</evidence>
<evidence type="ECO:0000256" key="14">
    <source>
        <dbReference type="ARBA" id="ARBA00048988"/>
    </source>
</evidence>
<dbReference type="Gene3D" id="1.10.486.10">
    <property type="entry name" value="PCRA, domain 4"/>
    <property type="match status" value="1"/>
</dbReference>
<dbReference type="Gene3D" id="3.90.320.10">
    <property type="match status" value="1"/>
</dbReference>
<evidence type="ECO:0000256" key="3">
    <source>
        <dbReference type="ARBA" id="ARBA00022741"/>
    </source>
</evidence>
<evidence type="ECO:0000256" key="9">
    <source>
        <dbReference type="ARBA" id="ARBA00022842"/>
    </source>
</evidence>
<evidence type="ECO:0000313" key="20">
    <source>
        <dbReference type="Proteomes" id="UP000000639"/>
    </source>
</evidence>
<feature type="domain" description="UvrD-like helicase C-terminal" evidence="18">
    <location>
        <begin position="499"/>
        <end position="767"/>
    </location>
</feature>
<feature type="binding site" evidence="16">
    <location>
        <begin position="34"/>
        <end position="41"/>
    </location>
    <ligand>
        <name>ATP</name>
        <dbReference type="ChEBI" id="CHEBI:30616"/>
    </ligand>
</feature>
<comment type="function">
    <text evidence="15">A helicase/nuclease that prepares dsDNA breaks (DSB) for recombinational DNA repair. Binds to DSBs and unwinds DNA via a highly rapid and processive ATP-dependent bidirectional helicase activity. Unwinds dsDNA until it encounters a Chi (crossover hotspot instigator) sequence from the 3' direction. Cuts ssDNA a few nucleotides 3' to the Chi site. The properties and activities of the enzyme are changed at Chi. The Chi-altered holoenzyme produces a long 3'-ssDNA overhang and facilitates RecA-binding to the ssDNA for homologous DNA recombination and repair. Holoenzyme degrades any linearized DNA that is unable to undergo homologous recombination. In the holoenzyme this subunit contributes ATPase, 3'-5' helicase, exonuclease activity and loads RecA onto ssDNA.</text>
</comment>
<dbReference type="SUPFAM" id="SSF52980">
    <property type="entry name" value="Restriction endonuclease-like"/>
    <property type="match status" value="1"/>
</dbReference>
<dbReference type="Gene3D" id="1.10.3170.10">
    <property type="entry name" value="Recbcd, chain B, domain 2"/>
    <property type="match status" value="1"/>
</dbReference>
<keyword evidence="1 15" id="KW-0540">Nuclease</keyword>
<feature type="active site" description="For nuclease activity" evidence="15">
    <location>
        <position position="1120"/>
    </location>
</feature>
<dbReference type="Pfam" id="PF00580">
    <property type="entry name" value="UvrD-helicase"/>
    <property type="match status" value="1"/>
</dbReference>
<dbReference type="KEGG" id="pin:Ping_1459"/>
<dbReference type="HOGENOM" id="CLU_001114_6_0_6"/>
<sequence>MDKLNKMNTTKTELVVQPLNALTFPLYGQRLIEASAGTGKTYTIASLFIRLLLGHGEQAAHQGPLTVDQILVVTFTEAATAELRNRIRERIQDVRLDFIQGESDNPFTQSLLKEVVDHQVAIRLLRFAELQMDEAAIFTIHGFCQRMLMQNAFESGSLFEQNLLEDDAQLLQLACNDFWRTFFYGLSTPLTELIFSYWENPGQLQKNLRPFLSRSDLHFLPKINDFDFKAKYERSISFIETLKINWLNDQSDYADIITHSAVSKRSYSKKNIPNWLKEVSQWALTSSASLSLPKSLVKFSQKTLDEKTPKGEIPTHPVFSEIEALLALDLSLENTILVKATHWVQAHLQSNKNKQMLLGFDDLLTRLDAALQNGNEKSLALNIRTAYPIALIDEFQDTDPVQYRIFTTIYQSLEGEDSEPLDKSLGLFMIGDPKQAIYSFRGADIFTYMKARQNVSAHYSLDYNYRSTPEMIDASNTFFEFCPAPFIYNDDIPFSAVQAPDKRRKKLVVENKDDPAQSALQFIHPVGGENSQGFKDSITHACINEIKKILLLAQQDKAYLEDKKGKRSIIRANHIAVLVRTGKEAQLIRNALFNENINSVYLSLKESVYATSHAKDLLRILQACLNPENERLLRAAIACKLFCQTPYQVHQILLNTRLWEEKIGQFIEYRRQWRSVGILAMLHKLFHQQAISAYLLKDTQGERLLTDVLHLAELLQKNSVDHDGEFALLRWFGEQIKQGNSGESEQKQRLESEKDLVQVSTLHKAKGLQYDIVFMPFTGLYQKPQACLYHDPDQNNALIFDLQNTKNNAALAEKEQLAEDLRLLYVGLTRSVYRCYIGIGNYKKGREKNSPLCKSALGYICLQAGKGLLAGDTEQLNKQLQKMADNSLNISIRPTPLLDETHYQARQSDQPLQAPLVLGKQVERNWWISSYSSLSRFHTQTNTQVASVTPTVMPIDNISNEQTEVSPAILTSPEKTPFSFPRGAKHGTFLHELFELTNLENMETETLNELLFEQLLLRHYPDPELWAPVLTAWIEQILGHDLAAGADIKLGDLSAQQKKIEMQFFIPMQELQANEVNNLLKKYDPLSARAGELQFRTVQGFLKGFIDLTFEKNGQYYVLDYKSNHLGDCLQDYNQTSMEQALIEHRYDFQYQLYTLALHRLLKSRLADYDYETHIGGVFYTFLRGMQGEQEYGVYFVKPSFSLIDGLDKLFSGQKNSAKSTVEPIC</sequence>
<accession>A1SUW1</accession>
<comment type="domain">
    <text evidence="15">The C-terminal domain has nuclease activity and interacts with RecD. It interacts with RecA, facilitating its loading onto ssDNA.</text>
</comment>
<comment type="catalytic activity">
    <reaction evidence="14 15">
        <text>ATP + H2O = ADP + phosphate + H(+)</text>
        <dbReference type="Rhea" id="RHEA:13065"/>
        <dbReference type="ChEBI" id="CHEBI:15377"/>
        <dbReference type="ChEBI" id="CHEBI:15378"/>
        <dbReference type="ChEBI" id="CHEBI:30616"/>
        <dbReference type="ChEBI" id="CHEBI:43474"/>
        <dbReference type="ChEBI" id="CHEBI:456216"/>
        <dbReference type="EC" id="5.6.2.4"/>
    </reaction>
</comment>
<comment type="catalytic activity">
    <reaction evidence="15">
        <text>Exonucleolytic cleavage (in the presence of ATP) in either 5'- to 3'- or 3'- to 5'-direction to yield 5'-phosphooligonucleotides.</text>
        <dbReference type="EC" id="3.1.11.5"/>
    </reaction>
</comment>
<dbReference type="OrthoDB" id="9810135at2"/>
<protein>
    <recommendedName>
        <fullName evidence="15">RecBCD enzyme subunit RecB</fullName>
        <ecNumber evidence="15">3.1.11.5</ecNumber>
        <ecNumber evidence="15">5.6.2.4</ecNumber>
    </recommendedName>
    <alternativeName>
        <fullName evidence="15">DNA 3'-5' helicase subunit RecB</fullName>
    </alternativeName>
    <alternativeName>
        <fullName evidence="15">Exonuclease V subunit RecB</fullName>
        <shortName evidence="15">ExoV subunit RecB</shortName>
    </alternativeName>
    <alternativeName>
        <fullName evidence="15">Helicase/nuclease RecBCD subunit RecB</fullName>
    </alternativeName>
</protein>
<evidence type="ECO:0000256" key="8">
    <source>
        <dbReference type="ARBA" id="ARBA00022840"/>
    </source>
</evidence>
<evidence type="ECO:0000259" key="18">
    <source>
        <dbReference type="PROSITE" id="PS51217"/>
    </source>
</evidence>
<keyword evidence="3 15" id="KW-0547">Nucleotide-binding</keyword>
<dbReference type="Gene3D" id="3.40.50.300">
    <property type="entry name" value="P-loop containing nucleotide triphosphate hydrolases"/>
    <property type="match status" value="2"/>
</dbReference>
<keyword evidence="8 15" id="KW-0067">ATP-binding</keyword>
<feature type="binding site" evidence="15">
    <location>
        <position position="991"/>
    </location>
    <ligand>
        <name>Mg(2+)</name>
        <dbReference type="ChEBI" id="CHEBI:18420"/>
    </ligand>
</feature>
<comment type="similarity">
    <text evidence="15">Belongs to the helicase family. UvrD subfamily.</text>
</comment>
<evidence type="ECO:0000256" key="1">
    <source>
        <dbReference type="ARBA" id="ARBA00022722"/>
    </source>
</evidence>
<dbReference type="GO" id="GO:0005829">
    <property type="term" value="C:cytosol"/>
    <property type="evidence" value="ECO:0007669"/>
    <property type="project" value="TreeGrafter"/>
</dbReference>
<proteinExistence type="inferred from homology"/>
<feature type="region of interest" description="DNA-binding and helicase activity, interacts with RecC" evidence="15">
    <location>
        <begin position="1"/>
        <end position="870"/>
    </location>
</feature>
<dbReference type="PANTHER" id="PTHR11070">
    <property type="entry name" value="UVRD / RECB / PCRA DNA HELICASE FAMILY MEMBER"/>
    <property type="match status" value="1"/>
</dbReference>
<dbReference type="GO" id="GO:0003677">
    <property type="term" value="F:DNA binding"/>
    <property type="evidence" value="ECO:0007669"/>
    <property type="project" value="UniProtKB-UniRule"/>
</dbReference>
<keyword evidence="5 15" id="KW-0378">Hydrolase</keyword>
<dbReference type="NCBIfam" id="TIGR00609">
    <property type="entry name" value="recB"/>
    <property type="match status" value="1"/>
</dbReference>
<comment type="domain">
    <text evidence="15">The N-terminal DNA-binding domain is a ssDNA-dependent ATPase and has ATP-dependent 3'-5' helicase function. This domain interacts with RecC.</text>
</comment>
<dbReference type="AlphaFoldDB" id="A1SUW1"/>
<dbReference type="InterPro" id="IPR027417">
    <property type="entry name" value="P-loop_NTPase"/>
</dbReference>
<dbReference type="HAMAP" id="MF_01485">
    <property type="entry name" value="RecB"/>
    <property type="match status" value="1"/>
</dbReference>
<dbReference type="EC" id="3.1.11.5" evidence="15"/>
<keyword evidence="20" id="KW-1185">Reference proteome</keyword>
<evidence type="ECO:0000256" key="4">
    <source>
        <dbReference type="ARBA" id="ARBA00022763"/>
    </source>
</evidence>
<dbReference type="STRING" id="357804.Ping_1459"/>
<feature type="binding site" evidence="15">
    <location>
        <position position="1107"/>
    </location>
    <ligand>
        <name>Mg(2+)</name>
        <dbReference type="ChEBI" id="CHEBI:18420"/>
    </ligand>
</feature>
<keyword evidence="7 15" id="KW-0269">Exonuclease</keyword>
<name>A1SUW1_PSYIN</name>
<dbReference type="EMBL" id="CP000510">
    <property type="protein sequence ID" value="ABM03276.1"/>
    <property type="molecule type" value="Genomic_DNA"/>
</dbReference>
<dbReference type="Proteomes" id="UP000000639">
    <property type="component" value="Chromosome"/>
</dbReference>
<dbReference type="InterPro" id="IPR038726">
    <property type="entry name" value="PDDEXK_AddAB-type"/>
</dbReference>
<dbReference type="GO" id="GO:0005524">
    <property type="term" value="F:ATP binding"/>
    <property type="evidence" value="ECO:0007669"/>
    <property type="project" value="UniProtKB-UniRule"/>
</dbReference>
<organism evidence="19 20">
    <name type="scientific">Psychromonas ingrahamii (strain DSM 17664 / CCUG 51855 / 37)</name>
    <dbReference type="NCBI Taxonomy" id="357804"/>
    <lineage>
        <taxon>Bacteria</taxon>
        <taxon>Pseudomonadati</taxon>
        <taxon>Pseudomonadota</taxon>
        <taxon>Gammaproteobacteria</taxon>
        <taxon>Alteromonadales</taxon>
        <taxon>Psychromonadaceae</taxon>
        <taxon>Psychromonas</taxon>
    </lineage>
</organism>
<dbReference type="Pfam" id="PF12705">
    <property type="entry name" value="PDDEXK_1"/>
    <property type="match status" value="1"/>
</dbReference>
<dbReference type="InterPro" id="IPR004586">
    <property type="entry name" value="RecB"/>
</dbReference>
<dbReference type="GO" id="GO:0000724">
    <property type="term" value="P:double-strand break repair via homologous recombination"/>
    <property type="evidence" value="ECO:0007669"/>
    <property type="project" value="UniProtKB-UniRule"/>
</dbReference>
<evidence type="ECO:0000256" key="13">
    <source>
        <dbReference type="ARBA" id="ARBA00034617"/>
    </source>
</evidence>
<dbReference type="GO" id="GO:0016887">
    <property type="term" value="F:ATP hydrolysis activity"/>
    <property type="evidence" value="ECO:0007669"/>
    <property type="project" value="RHEA"/>
</dbReference>
<comment type="cofactor">
    <cofactor evidence="15">
        <name>Mg(2+)</name>
        <dbReference type="ChEBI" id="CHEBI:18420"/>
    </cofactor>
    <text evidence="15">Binds 1 Mg(2+) ion per subunit.</text>
</comment>
<dbReference type="PROSITE" id="PS51198">
    <property type="entry name" value="UVRD_HELICASE_ATP_BIND"/>
    <property type="match status" value="1"/>
</dbReference>
<dbReference type="Pfam" id="PF13361">
    <property type="entry name" value="UvrD_C"/>
    <property type="match status" value="2"/>
</dbReference>
<comment type="catalytic activity">
    <reaction evidence="13 15">
        <text>Couples ATP hydrolysis with the unwinding of duplex DNA by translocating in the 3'-5' direction.</text>
        <dbReference type="EC" id="5.6.2.4"/>
    </reaction>
</comment>
<dbReference type="InterPro" id="IPR011604">
    <property type="entry name" value="PDDEXK-like_dom_sf"/>
</dbReference>
<dbReference type="InterPro" id="IPR014017">
    <property type="entry name" value="DNA_helicase_UvrD-like_C"/>
</dbReference>
<reference evidence="19 20" key="1">
    <citation type="submission" date="2007-01" db="EMBL/GenBank/DDBJ databases">
        <title>Complete sequence of Psychromonas ingrahamii 37.</title>
        <authorList>
            <consortium name="US DOE Joint Genome Institute"/>
            <person name="Copeland A."/>
            <person name="Lucas S."/>
            <person name="Lapidus A."/>
            <person name="Barry K."/>
            <person name="Detter J.C."/>
            <person name="Glavina del Rio T."/>
            <person name="Hammon N."/>
            <person name="Israni S."/>
            <person name="Dalin E."/>
            <person name="Tice H."/>
            <person name="Pitluck S."/>
            <person name="Thompson L.S."/>
            <person name="Brettin T."/>
            <person name="Bruce D."/>
            <person name="Han C."/>
            <person name="Tapia R."/>
            <person name="Schmutz J."/>
            <person name="Larimer F."/>
            <person name="Land M."/>
            <person name="Hauser L."/>
            <person name="Kyrpides N."/>
            <person name="Ivanova N."/>
            <person name="Staley J."/>
            <person name="Richardson P."/>
        </authorList>
    </citation>
    <scope>NUCLEOTIDE SEQUENCE [LARGE SCALE GENOMIC DNA]</scope>
    <source>
        <strain evidence="19 20">37</strain>
    </source>
</reference>
<keyword evidence="12 15" id="KW-0413">Isomerase</keyword>
<evidence type="ECO:0000313" key="19">
    <source>
        <dbReference type="EMBL" id="ABM03276.1"/>
    </source>
</evidence>
<evidence type="ECO:0000256" key="10">
    <source>
        <dbReference type="ARBA" id="ARBA00023125"/>
    </source>
</evidence>
<keyword evidence="10 15" id="KW-0238">DNA-binding</keyword>
<dbReference type="InterPro" id="IPR011335">
    <property type="entry name" value="Restrct_endonuc-II-like"/>
</dbReference>
<keyword evidence="9 15" id="KW-0460">Magnesium</keyword>
<dbReference type="eggNOG" id="COG1074">
    <property type="taxonomic scope" value="Bacteria"/>
</dbReference>
<dbReference type="InterPro" id="IPR014016">
    <property type="entry name" value="UvrD-like_ATP-bd"/>
</dbReference>
<dbReference type="EC" id="5.6.2.4" evidence="15"/>
<feature type="binding site" evidence="15">
    <location>
        <position position="1120"/>
    </location>
    <ligand>
        <name>Mg(2+)</name>
        <dbReference type="ChEBI" id="CHEBI:18420"/>
    </ligand>
</feature>
<dbReference type="PANTHER" id="PTHR11070:SF23">
    <property type="entry name" value="RECBCD ENZYME SUBUNIT RECB"/>
    <property type="match status" value="1"/>
</dbReference>
<evidence type="ECO:0000256" key="16">
    <source>
        <dbReference type="PROSITE-ProRule" id="PRU00560"/>
    </source>
</evidence>
<keyword evidence="6 15" id="KW-0347">Helicase</keyword>
<dbReference type="GO" id="GO:0008854">
    <property type="term" value="F:exodeoxyribonuclease V activity"/>
    <property type="evidence" value="ECO:0007669"/>
    <property type="project" value="UniProtKB-EC"/>
</dbReference>
<dbReference type="RefSeq" id="WP_011769836.1">
    <property type="nucleotide sequence ID" value="NC_008709.1"/>
</dbReference>
<comment type="miscellaneous">
    <text evidence="15">In the RecBCD complex, RecB has a slow 3'-5' helicase, an exonuclease activity and loads RecA onto ssDNA, RecD has a fast 5'-3' helicase activity, while RecC stimulates the ATPase and processivity of the RecB helicase and contributes to recognition of the Chi site.</text>
</comment>
<dbReference type="SUPFAM" id="SSF52540">
    <property type="entry name" value="P-loop containing nucleoside triphosphate hydrolases"/>
    <property type="match status" value="1"/>
</dbReference>
<evidence type="ECO:0000256" key="11">
    <source>
        <dbReference type="ARBA" id="ARBA00023204"/>
    </source>
</evidence>
<dbReference type="GO" id="GO:0009338">
    <property type="term" value="C:exodeoxyribonuclease V complex"/>
    <property type="evidence" value="ECO:0007669"/>
    <property type="project" value="TreeGrafter"/>
</dbReference>